<feature type="repeat" description="1" evidence="5">
    <location>
        <begin position="18"/>
        <end position="94"/>
    </location>
</feature>
<name>A0ABY6I1D3_9ARCH</name>
<dbReference type="PROSITE" id="PS00351">
    <property type="entry name" value="TFIID"/>
    <property type="match status" value="1"/>
</dbReference>
<evidence type="ECO:0000256" key="5">
    <source>
        <dbReference type="HAMAP-Rule" id="MF_00408"/>
    </source>
</evidence>
<evidence type="ECO:0000256" key="2">
    <source>
        <dbReference type="ARBA" id="ARBA00022737"/>
    </source>
</evidence>
<dbReference type="Gene3D" id="3.30.310.10">
    <property type="entry name" value="TATA-Binding Protein"/>
    <property type="match status" value="2"/>
</dbReference>
<reference evidence="7" key="1">
    <citation type="submission" date="2022-09" db="EMBL/GenBank/DDBJ databases">
        <title>Actin cytoskeleton and complex cell architecture in an #Asgard archaeon.</title>
        <authorList>
            <person name="Ponce Toledo R.I."/>
            <person name="Schleper C."/>
            <person name="Rodrigues Oliveira T."/>
            <person name="Wollweber F."/>
            <person name="Xu J."/>
            <person name="Rittmann S."/>
            <person name="Klingl A."/>
            <person name="Pilhofer M."/>
        </authorList>
    </citation>
    <scope>NUCLEOTIDE SEQUENCE</scope>
    <source>
        <strain evidence="7">B-35</strain>
    </source>
</reference>
<keyword evidence="8" id="KW-1185">Reference proteome</keyword>
<evidence type="ECO:0000313" key="7">
    <source>
        <dbReference type="EMBL" id="UYP48382.1"/>
    </source>
</evidence>
<dbReference type="InterPro" id="IPR030491">
    <property type="entry name" value="TBP_CS"/>
</dbReference>
<keyword evidence="5 6" id="KW-0805">Transcription regulation</keyword>
<dbReference type="EMBL" id="CP104013">
    <property type="protein sequence ID" value="UYP48382.1"/>
    <property type="molecule type" value="Genomic_DNA"/>
</dbReference>
<comment type="similarity">
    <text evidence="1 5 6">Belongs to the TBP family.</text>
</comment>
<gene>
    <name evidence="5" type="primary">tbp</name>
    <name evidence="7" type="ORF">NEF87_004667</name>
</gene>
<proteinExistence type="inferred from homology"/>
<organism evidence="7 8">
    <name type="scientific">Candidatus Lokiarchaeum ossiferum</name>
    <dbReference type="NCBI Taxonomy" id="2951803"/>
    <lineage>
        <taxon>Archaea</taxon>
        <taxon>Promethearchaeati</taxon>
        <taxon>Promethearchaeota</taxon>
        <taxon>Promethearchaeia</taxon>
        <taxon>Promethearchaeales</taxon>
        <taxon>Promethearchaeaceae</taxon>
        <taxon>Candidatus Lokiarchaeum</taxon>
    </lineage>
</organism>
<dbReference type="InterPro" id="IPR012295">
    <property type="entry name" value="TBP_dom_sf"/>
</dbReference>
<evidence type="ECO:0000256" key="1">
    <source>
        <dbReference type="ARBA" id="ARBA00005560"/>
    </source>
</evidence>
<dbReference type="PRINTS" id="PR00686">
    <property type="entry name" value="TIFACTORIID"/>
</dbReference>
<dbReference type="PANTHER" id="PTHR10126">
    <property type="entry name" value="TATA-BOX BINDING PROTEIN"/>
    <property type="match status" value="1"/>
</dbReference>
<evidence type="ECO:0000256" key="3">
    <source>
        <dbReference type="ARBA" id="ARBA00023125"/>
    </source>
</evidence>
<accession>A0ABY6I1D3</accession>
<protein>
    <recommendedName>
        <fullName evidence="5">TATA-box-binding protein</fullName>
    </recommendedName>
    <alternativeName>
        <fullName evidence="5">Box A-binding protein</fullName>
        <shortName evidence="5">BAP</shortName>
    </alternativeName>
    <alternativeName>
        <fullName evidence="5">TATA sequence-binding protein</fullName>
        <shortName evidence="5">TBP</shortName>
    </alternativeName>
    <alternativeName>
        <fullName evidence="5">TATA-box factor</fullName>
    </alternativeName>
</protein>
<sequence length="192" mass="21416">MPETINVENKRHSATYSIQNIVVSVELNRDINLKSICEAYKDAEENLNKFPGICLRLKKPKCAILLFSNGKMVITGLKLSKDAPVVINRVIDRLNAIGIEIVDDPEWRLVNLVLSLNFRQSIPLDEAALLLSHSIYEPEVFPGLIFRIQEPKAVFLIFSSGKVVLTGLKAESQILPAIKLLGKTLKENGLLN</sequence>
<feature type="repeat" description="2" evidence="5">
    <location>
        <begin position="109"/>
        <end position="185"/>
    </location>
</feature>
<dbReference type="Pfam" id="PF00352">
    <property type="entry name" value="TBP"/>
    <property type="match status" value="2"/>
</dbReference>
<keyword evidence="2 5" id="KW-0677">Repeat</keyword>
<dbReference type="SUPFAM" id="SSF55945">
    <property type="entry name" value="TATA-box binding protein-like"/>
    <property type="match status" value="2"/>
</dbReference>
<dbReference type="InterPro" id="IPR000814">
    <property type="entry name" value="TBP"/>
</dbReference>
<keyword evidence="3 5" id="KW-0238">DNA-binding</keyword>
<dbReference type="HAMAP" id="MF_00408">
    <property type="entry name" value="TATA_bind_prot_arch"/>
    <property type="match status" value="1"/>
</dbReference>
<evidence type="ECO:0000256" key="4">
    <source>
        <dbReference type="ARBA" id="ARBA00023163"/>
    </source>
</evidence>
<keyword evidence="4 5" id="KW-0804">Transcription</keyword>
<comment type="function">
    <text evidence="5 6">General factor that plays a role in the activation of archaeal genes transcribed by RNA polymerase. Binds specifically to the TATA box promoter element which lies close to the position of transcription initiation.</text>
</comment>
<evidence type="ECO:0000313" key="8">
    <source>
        <dbReference type="Proteomes" id="UP001208689"/>
    </source>
</evidence>
<dbReference type="Proteomes" id="UP001208689">
    <property type="component" value="Chromosome"/>
</dbReference>
<evidence type="ECO:0000256" key="6">
    <source>
        <dbReference type="RuleBase" id="RU000523"/>
    </source>
</evidence>